<proteinExistence type="predicted"/>
<dbReference type="RefSeq" id="WP_345467393.1">
    <property type="nucleotide sequence ID" value="NZ_BAABRP010000019.1"/>
</dbReference>
<protein>
    <submittedName>
        <fullName evidence="1">Uncharacterized protein</fullName>
    </submittedName>
</protein>
<evidence type="ECO:0000313" key="2">
    <source>
        <dbReference type="Proteomes" id="UP001401887"/>
    </source>
</evidence>
<comment type="caution">
    <text evidence="1">The sequence shown here is derived from an EMBL/GenBank/DDBJ whole genome shotgun (WGS) entry which is preliminary data.</text>
</comment>
<dbReference type="Proteomes" id="UP001401887">
    <property type="component" value="Unassembled WGS sequence"/>
</dbReference>
<dbReference type="EMBL" id="BAABRP010000019">
    <property type="protein sequence ID" value="GAA5514549.1"/>
    <property type="molecule type" value="Genomic_DNA"/>
</dbReference>
<reference evidence="1 2" key="1">
    <citation type="submission" date="2024-02" db="EMBL/GenBank/DDBJ databases">
        <title>Deinococcus carri NBRC 110142.</title>
        <authorList>
            <person name="Ichikawa N."/>
            <person name="Katano-Makiyama Y."/>
            <person name="Hidaka K."/>
        </authorList>
    </citation>
    <scope>NUCLEOTIDE SEQUENCE [LARGE SCALE GENOMIC DNA]</scope>
    <source>
        <strain evidence="1 2">NBRC 110142</strain>
    </source>
</reference>
<gene>
    <name evidence="1" type="ORF">Dcar01_03305</name>
</gene>
<name>A0ABP9WB43_9DEIO</name>
<sequence length="168" mass="18375">MSRSSKLNSWLRATIASAILSGGLAPAQMYSSGDYLGAKFDLRTFELCRMYGCKALATTQAGEGAFQSLQLLRLDAKLGLSLSPSRSILGIQAVTPADNADATAFLVRLIRRSFGKQYTAAELEGCYRRIPAHKTAFKLLTDDHYGVECFVKAVGGQKFQGIRVYFDF</sequence>
<keyword evidence="2" id="KW-1185">Reference proteome</keyword>
<evidence type="ECO:0000313" key="1">
    <source>
        <dbReference type="EMBL" id="GAA5514549.1"/>
    </source>
</evidence>
<accession>A0ABP9WB43</accession>
<organism evidence="1 2">
    <name type="scientific">Deinococcus carri</name>
    <dbReference type="NCBI Taxonomy" id="1211323"/>
    <lineage>
        <taxon>Bacteria</taxon>
        <taxon>Thermotogati</taxon>
        <taxon>Deinococcota</taxon>
        <taxon>Deinococci</taxon>
        <taxon>Deinococcales</taxon>
        <taxon>Deinococcaceae</taxon>
        <taxon>Deinococcus</taxon>
    </lineage>
</organism>